<dbReference type="Pfam" id="PF03186">
    <property type="entry name" value="CobD_Cbib"/>
    <property type="match status" value="1"/>
</dbReference>
<evidence type="ECO:0000256" key="4">
    <source>
        <dbReference type="ARBA" id="ARBA00006263"/>
    </source>
</evidence>
<evidence type="ECO:0000256" key="2">
    <source>
        <dbReference type="ARBA" id="ARBA00004651"/>
    </source>
</evidence>
<dbReference type="PANTHER" id="PTHR34308:SF1">
    <property type="entry name" value="COBALAMIN BIOSYNTHESIS PROTEIN CBIB"/>
    <property type="match status" value="1"/>
</dbReference>
<comment type="caution">
    <text evidence="12">The sequence shown here is derived from an EMBL/GenBank/DDBJ whole genome shotgun (WGS) entry which is preliminary data.</text>
</comment>
<comment type="pathway">
    <text evidence="3 11">Cofactor biosynthesis; adenosylcobalamin biosynthesis.</text>
</comment>
<dbReference type="NCBIfam" id="TIGR00380">
    <property type="entry name" value="cobal_cbiB"/>
    <property type="match status" value="1"/>
</dbReference>
<feature type="transmembrane region" description="Helical" evidence="11">
    <location>
        <begin position="222"/>
        <end position="242"/>
    </location>
</feature>
<dbReference type="GO" id="GO:0015420">
    <property type="term" value="F:ABC-type vitamin B12 transporter activity"/>
    <property type="evidence" value="ECO:0007669"/>
    <property type="project" value="UniProtKB-UniRule"/>
</dbReference>
<dbReference type="UniPathway" id="UPA00148"/>
<keyword evidence="7 11" id="KW-0169">Cobalamin biosynthesis</keyword>
<gene>
    <name evidence="11" type="primary">cobD</name>
    <name evidence="12" type="ORF">D5R95_04605</name>
</gene>
<name>A0A424YYH7_9EURY</name>
<evidence type="ECO:0000256" key="9">
    <source>
        <dbReference type="ARBA" id="ARBA00022989"/>
    </source>
</evidence>
<accession>A0A424YYH7</accession>
<protein>
    <recommendedName>
        <fullName evidence="5 11">Probable cobalamin biosynthesis protein CobD</fullName>
    </recommendedName>
</protein>
<keyword evidence="9 11" id="KW-1133">Transmembrane helix</keyword>
<evidence type="ECO:0000313" key="12">
    <source>
        <dbReference type="EMBL" id="RQD85439.1"/>
    </source>
</evidence>
<evidence type="ECO:0000256" key="5">
    <source>
        <dbReference type="ARBA" id="ARBA00016185"/>
    </source>
</evidence>
<feature type="transmembrane region" description="Helical" evidence="11">
    <location>
        <begin position="311"/>
        <end position="333"/>
    </location>
</feature>
<evidence type="ECO:0000256" key="7">
    <source>
        <dbReference type="ARBA" id="ARBA00022573"/>
    </source>
</evidence>
<feature type="transmembrane region" description="Helical" evidence="11">
    <location>
        <begin position="61"/>
        <end position="90"/>
    </location>
</feature>
<evidence type="ECO:0000256" key="11">
    <source>
        <dbReference type="HAMAP-Rule" id="MF_00024"/>
    </source>
</evidence>
<comment type="function">
    <text evidence="1 11">Converts cobyric acid to cobinamide by the addition of aminopropanol on the F carboxylic group.</text>
</comment>
<evidence type="ECO:0000256" key="10">
    <source>
        <dbReference type="ARBA" id="ARBA00023136"/>
    </source>
</evidence>
<evidence type="ECO:0000256" key="1">
    <source>
        <dbReference type="ARBA" id="ARBA00003384"/>
    </source>
</evidence>
<dbReference type="GO" id="GO:0005886">
    <property type="term" value="C:plasma membrane"/>
    <property type="evidence" value="ECO:0007669"/>
    <property type="project" value="UniProtKB-SubCell"/>
</dbReference>
<dbReference type="InterPro" id="IPR004485">
    <property type="entry name" value="Cobalamin_biosynth_CobD/CbiB"/>
</dbReference>
<reference evidence="12 13" key="1">
    <citation type="submission" date="2018-08" db="EMBL/GenBank/DDBJ databases">
        <title>The metabolism and importance of syntrophic acetate oxidation coupled to methane or sulfide production in haloalkaline environments.</title>
        <authorList>
            <person name="Timmers P.H.A."/>
            <person name="Vavourakis C.D."/>
            <person name="Sorokin D.Y."/>
            <person name="Sinninghe Damste J.S."/>
            <person name="Muyzer G."/>
            <person name="Stams A.J.M."/>
            <person name="Plugge C.M."/>
        </authorList>
    </citation>
    <scope>NUCLEOTIDE SEQUENCE [LARGE SCALE GENOMIC DNA]</scope>
    <source>
        <strain evidence="12">MSAO_Arc3</strain>
    </source>
</reference>
<dbReference type="PANTHER" id="PTHR34308">
    <property type="entry name" value="COBALAMIN BIOSYNTHESIS PROTEIN CBIB"/>
    <property type="match status" value="1"/>
</dbReference>
<dbReference type="HAMAP" id="MF_00024">
    <property type="entry name" value="CobD_CbiB"/>
    <property type="match status" value="1"/>
</dbReference>
<comment type="subcellular location">
    <subcellularLocation>
        <location evidence="2 11">Cell membrane</location>
        <topology evidence="2 11">Multi-pass membrane protein</topology>
    </subcellularLocation>
</comment>
<evidence type="ECO:0000256" key="6">
    <source>
        <dbReference type="ARBA" id="ARBA00022475"/>
    </source>
</evidence>
<evidence type="ECO:0000256" key="8">
    <source>
        <dbReference type="ARBA" id="ARBA00022692"/>
    </source>
</evidence>
<feature type="transmembrane region" description="Helical" evidence="11">
    <location>
        <begin position="171"/>
        <end position="188"/>
    </location>
</feature>
<keyword evidence="8 11" id="KW-0812">Transmembrane</keyword>
<dbReference type="GO" id="GO:0048472">
    <property type="term" value="F:threonine-phosphate decarboxylase activity"/>
    <property type="evidence" value="ECO:0007669"/>
    <property type="project" value="InterPro"/>
</dbReference>
<dbReference type="AlphaFoldDB" id="A0A424YYH7"/>
<feature type="transmembrane region" description="Helical" evidence="11">
    <location>
        <begin position="6"/>
        <end position="30"/>
    </location>
</feature>
<proteinExistence type="inferred from homology"/>
<sequence length="334" mass="36971">MLDLIIPIFSIDGTFLIYVLILAFVFDILLGEPPAAVHPVVWIGRFVQFFKERAPVNNRKLYGVILAVLTMIFSSLIAVMVLLVLTSVIIPEAVRLLIGAYFLKSTFAIQSLLNPAKSIASDILNERYAQAREKLPIFVSRDPSTLSEEQVSSAVIESVSENYVDGIITPLFYYMLLGPLGLVAAYVYKGVNTLDSMIGYKDEEHIELGYFSAKMDDVLNWVPARLSILFIAGSAAIIWLLFPAKKGTMDVRSSLRLASTQSKRTPSPNSGYPMAAASGAIKVRLEKPNNYVLGEQYALPKPEDINRVSQLIFIASILSFAAFAAAINFAWIWY</sequence>
<keyword evidence="10 11" id="KW-0472">Membrane</keyword>
<keyword evidence="6 11" id="KW-1003">Cell membrane</keyword>
<evidence type="ECO:0000313" key="13">
    <source>
        <dbReference type="Proteomes" id="UP000284763"/>
    </source>
</evidence>
<dbReference type="NCBIfam" id="NF002281">
    <property type="entry name" value="PRK01209.2-5"/>
    <property type="match status" value="1"/>
</dbReference>
<dbReference type="Proteomes" id="UP000284763">
    <property type="component" value="Unassembled WGS sequence"/>
</dbReference>
<dbReference type="EMBL" id="QZAB01000299">
    <property type="protein sequence ID" value="RQD85439.1"/>
    <property type="molecule type" value="Genomic_DNA"/>
</dbReference>
<organism evidence="12 13">
    <name type="scientific">Methanosalsum natronophilum</name>
    <dbReference type="NCBI Taxonomy" id="768733"/>
    <lineage>
        <taxon>Archaea</taxon>
        <taxon>Methanobacteriati</taxon>
        <taxon>Methanobacteriota</taxon>
        <taxon>Stenosarchaea group</taxon>
        <taxon>Methanomicrobia</taxon>
        <taxon>Methanosarcinales</taxon>
        <taxon>Methanosarcinaceae</taxon>
        <taxon>Methanosalsum</taxon>
    </lineage>
</organism>
<comment type="similarity">
    <text evidence="4 11">Belongs to the CobD/CbiB family.</text>
</comment>
<dbReference type="GO" id="GO:0009236">
    <property type="term" value="P:cobalamin biosynthetic process"/>
    <property type="evidence" value="ECO:0007669"/>
    <property type="project" value="UniProtKB-UniRule"/>
</dbReference>
<evidence type="ECO:0000256" key="3">
    <source>
        <dbReference type="ARBA" id="ARBA00004953"/>
    </source>
</evidence>